<dbReference type="GO" id="GO:0005829">
    <property type="term" value="C:cytosol"/>
    <property type="evidence" value="ECO:0007669"/>
    <property type="project" value="TreeGrafter"/>
</dbReference>
<dbReference type="GO" id="GO:0051782">
    <property type="term" value="P:negative regulation of cell division"/>
    <property type="evidence" value="ECO:0007669"/>
    <property type="project" value="TreeGrafter"/>
</dbReference>
<sequence length="395" mass="43137">MENHNHQLLISGDGEIGQAALADHFRRCGGYDVRVCPVSELPHLGQDTLPDVLLLFLSHTGAEQDLGVLEQLSNFAHVPILVVGPGDNTQLMRKAMRFGVKDYLVAPADDEECYNAVRHVLFQRQANSALGGAGQLVAFINAKGGSGSSLLACNVADLMAATLKLPTCLVDLDLQFGSVATHLDLTPERHLLEAINIIDELDAVAIRSYLTRHRSGLEVLLTRQDDVILPGEVAPQRLARLLRLLRAAFPYVVLDLPRLIDPLTTFVLGEANHVVVVVQQSIAHVRDAMRLHHIMTADLGILPSRITVVINRYDKKADVSLEDIAKSLPNVAVTTICNDYQHVAKAVNLGSPLSNYAPSAPITLELLEFAQHLTGRSVPERQGFLSRLFKPSEAR</sequence>
<dbReference type="AlphaFoldDB" id="A0A8D4VNV2"/>
<dbReference type="InterPro" id="IPR025669">
    <property type="entry name" value="AAA_dom"/>
</dbReference>
<proteinExistence type="predicted"/>
<dbReference type="KEGG" id="moz:MoryE10_05780"/>
<evidence type="ECO:0000313" key="4">
    <source>
        <dbReference type="Proteomes" id="UP000824988"/>
    </source>
</evidence>
<evidence type="ECO:0000259" key="2">
    <source>
        <dbReference type="PROSITE" id="PS50110"/>
    </source>
</evidence>
<accession>A0A8D4VNV2</accession>
<dbReference type="GO" id="GO:0000160">
    <property type="term" value="P:phosphorelay signal transduction system"/>
    <property type="evidence" value="ECO:0007669"/>
    <property type="project" value="InterPro"/>
</dbReference>
<dbReference type="Proteomes" id="UP000824988">
    <property type="component" value="Chromosome"/>
</dbReference>
<dbReference type="Pfam" id="PF13614">
    <property type="entry name" value="AAA_31"/>
    <property type="match status" value="1"/>
</dbReference>
<keyword evidence="4" id="KW-1185">Reference proteome</keyword>
<comment type="caution">
    <text evidence="1">Lacks conserved residue(s) required for the propagation of feature annotation.</text>
</comment>
<reference evidence="3" key="1">
    <citation type="submission" date="2019-06" db="EMBL/GenBank/DDBJ databases">
        <title>Complete genome sequence of Methylogaea oryzae strain JCM16910.</title>
        <authorList>
            <person name="Asakawa S."/>
        </authorList>
    </citation>
    <scope>NUCLEOTIDE SEQUENCE</scope>
    <source>
        <strain evidence="3">E10</strain>
    </source>
</reference>
<name>A0A8D4VNV2_9GAMM</name>
<gene>
    <name evidence="3" type="ORF">MoryE10_05780</name>
</gene>
<dbReference type="PROSITE" id="PS50110">
    <property type="entry name" value="RESPONSE_REGULATORY"/>
    <property type="match status" value="1"/>
</dbReference>
<protein>
    <submittedName>
        <fullName evidence="3">Flp pilus assembly protein</fullName>
    </submittedName>
</protein>
<feature type="domain" description="Response regulatory" evidence="2">
    <location>
        <begin position="1"/>
        <end position="121"/>
    </location>
</feature>
<dbReference type="RefSeq" id="WP_221048148.1">
    <property type="nucleotide sequence ID" value="NZ_AP019782.1"/>
</dbReference>
<dbReference type="GO" id="GO:0016887">
    <property type="term" value="F:ATP hydrolysis activity"/>
    <property type="evidence" value="ECO:0007669"/>
    <property type="project" value="TreeGrafter"/>
</dbReference>
<dbReference type="EMBL" id="AP019782">
    <property type="protein sequence ID" value="BBL69972.1"/>
    <property type="molecule type" value="Genomic_DNA"/>
</dbReference>
<evidence type="ECO:0000313" key="3">
    <source>
        <dbReference type="EMBL" id="BBL69972.1"/>
    </source>
</evidence>
<evidence type="ECO:0000256" key="1">
    <source>
        <dbReference type="PROSITE-ProRule" id="PRU00169"/>
    </source>
</evidence>
<dbReference type="InterPro" id="IPR050625">
    <property type="entry name" value="ParA/MinD_ATPase"/>
</dbReference>
<dbReference type="GO" id="GO:0009898">
    <property type="term" value="C:cytoplasmic side of plasma membrane"/>
    <property type="evidence" value="ECO:0007669"/>
    <property type="project" value="TreeGrafter"/>
</dbReference>
<dbReference type="GO" id="GO:0005524">
    <property type="term" value="F:ATP binding"/>
    <property type="evidence" value="ECO:0007669"/>
    <property type="project" value="TreeGrafter"/>
</dbReference>
<dbReference type="PANTHER" id="PTHR43384:SF13">
    <property type="entry name" value="SLR0110 PROTEIN"/>
    <property type="match status" value="1"/>
</dbReference>
<dbReference type="InterPro" id="IPR001789">
    <property type="entry name" value="Sig_transdc_resp-reg_receiver"/>
</dbReference>
<organism evidence="3 4">
    <name type="scientific">Methylogaea oryzae</name>
    <dbReference type="NCBI Taxonomy" id="1295382"/>
    <lineage>
        <taxon>Bacteria</taxon>
        <taxon>Pseudomonadati</taxon>
        <taxon>Pseudomonadota</taxon>
        <taxon>Gammaproteobacteria</taxon>
        <taxon>Methylococcales</taxon>
        <taxon>Methylococcaceae</taxon>
        <taxon>Methylogaea</taxon>
    </lineage>
</organism>
<dbReference type="PANTHER" id="PTHR43384">
    <property type="entry name" value="SEPTUM SITE-DETERMINING PROTEIN MIND HOMOLOG, CHLOROPLASTIC-RELATED"/>
    <property type="match status" value="1"/>
</dbReference>